<keyword evidence="2" id="KW-1185">Reference proteome</keyword>
<accession>A0A934VMV3</accession>
<protein>
    <recommendedName>
        <fullName evidence="3">PKD domain-containing protein</fullName>
    </recommendedName>
</protein>
<dbReference type="Gene3D" id="2.130.10.30">
    <property type="entry name" value="Regulator of chromosome condensation 1/beta-lactamase-inhibitor protein II"/>
    <property type="match status" value="2"/>
</dbReference>
<reference evidence="1" key="1">
    <citation type="submission" date="2021-01" db="EMBL/GenBank/DDBJ databases">
        <title>Modified the classification status of verrucomicrobia.</title>
        <authorList>
            <person name="Feng X."/>
        </authorList>
    </citation>
    <scope>NUCLEOTIDE SEQUENCE</scope>
    <source>
        <strain evidence="1">KCTC 13126</strain>
    </source>
</reference>
<gene>
    <name evidence="1" type="ORF">JIN87_01765</name>
</gene>
<evidence type="ECO:0000313" key="2">
    <source>
        <dbReference type="Proteomes" id="UP000617628"/>
    </source>
</evidence>
<dbReference type="AlphaFoldDB" id="A0A934VMV3"/>
<dbReference type="CDD" id="cd00146">
    <property type="entry name" value="PKD"/>
    <property type="match status" value="1"/>
</dbReference>
<dbReference type="EMBL" id="JAENIL010000003">
    <property type="protein sequence ID" value="MBK1875572.1"/>
    <property type="molecule type" value="Genomic_DNA"/>
</dbReference>
<dbReference type="RefSeq" id="WP_200353790.1">
    <property type="nucleotide sequence ID" value="NZ_JBHLTO010000007.1"/>
</dbReference>
<dbReference type="InterPro" id="IPR024079">
    <property type="entry name" value="MetalloPept_cat_dom_sf"/>
</dbReference>
<dbReference type="Gene3D" id="2.60.40.10">
    <property type="entry name" value="Immunoglobulins"/>
    <property type="match status" value="1"/>
</dbReference>
<name>A0A934VMV3_9BACT</name>
<dbReference type="InterPro" id="IPR035986">
    <property type="entry name" value="PKD_dom_sf"/>
</dbReference>
<dbReference type="Proteomes" id="UP000617628">
    <property type="component" value="Unassembled WGS sequence"/>
</dbReference>
<dbReference type="Pfam" id="PF13540">
    <property type="entry name" value="RCC1_2"/>
    <property type="match status" value="1"/>
</dbReference>
<dbReference type="SUPFAM" id="SSF50985">
    <property type="entry name" value="RCC1/BLIP-II"/>
    <property type="match status" value="1"/>
</dbReference>
<dbReference type="InterPro" id="IPR009091">
    <property type="entry name" value="RCC1/BLIP-II"/>
</dbReference>
<sequence length="900" mass="99134">MLFVALNCLEARSNESENIIDLLVVYTSTFEDWKGNADVVESIIQASIVSANEAFTNSNVDIRLRLRDIKRVDYRHGSDDLSSELDMLTNGTGAFSEVQTWRDETGADLVCLFEAPYRQFQTTIGKAWVLNDEDGNPSRGYSLVVGDYATTGQILQHEIGHNLGGAHEHEDSDSTGLYDDSHAHTFNPLHVQEFAAKTVMYRRPGDAINYFSNPDVEFWGSPSGVASGELAANNARTLNAVSKTVSNYRPYVHPDPISEAGENYFVMDDDGDGLARVRVDGSESWALEGIEEWHWSWEGGTASTESAEFDLPIGVTELTLTVMDTAGVTNSDTIEIEVLELSGAVDAETTESRSFVVHENGIVRARGFGNYPNLGLESGRGILDGEETFVQLRGVERVLSEGVHTIFLMDDGSAYGAGSRSFEGLPGASRYASDTPTKVIPSGVKSAAVGDGYFLFVLDDGSLIGGGERLYSLGDLERFSQGARDVAAGDNSALILMDNGELWCVGEIASLAQNRSPDYGVPLRLFESGVVSISIHYTFATAVMEDGSLWRFQREDITDYDGSDPTNIRFTPEKIFDSGIRSASQWFGHTSVTTEDGGLLALGNRVYPPIGPINPSAVAIDDPVEIARRHVVSSSLARDVLVVIGEDGSAWGSASDYRSAFGSLDVGEERLFVQLAAPVRELDFIAPVAKAGPNIFDVNRDGRNRTYANRRQWLESRFNLSARDSDLDWLVSRWEWNGGDGSGEGLQPMMIFEDGKHTVTLKITDVNGLSSEDTVEITIDTPQTFMEWLKTHYPDYEFTEGQSYYLIDSDHDGLSNEVERILGSDPSQYTQGVLESYRILDGAVHLTFRDGVDVTRFRVETSSDLKSWRRRLPSYTEEMQPTVSFEIEDSVPLFLRIEVQ</sequence>
<dbReference type="Gene3D" id="3.40.390.10">
    <property type="entry name" value="Collagenase (Catalytic Domain)"/>
    <property type="match status" value="1"/>
</dbReference>
<dbReference type="InterPro" id="IPR013783">
    <property type="entry name" value="Ig-like_fold"/>
</dbReference>
<dbReference type="GO" id="GO:0008237">
    <property type="term" value="F:metallopeptidase activity"/>
    <property type="evidence" value="ECO:0007669"/>
    <property type="project" value="InterPro"/>
</dbReference>
<dbReference type="SUPFAM" id="SSF55486">
    <property type="entry name" value="Metalloproteases ('zincins'), catalytic domain"/>
    <property type="match status" value="1"/>
</dbReference>
<evidence type="ECO:0008006" key="3">
    <source>
        <dbReference type="Google" id="ProtNLM"/>
    </source>
</evidence>
<evidence type="ECO:0000313" key="1">
    <source>
        <dbReference type="EMBL" id="MBK1875572.1"/>
    </source>
</evidence>
<proteinExistence type="predicted"/>
<dbReference type="SUPFAM" id="SSF49299">
    <property type="entry name" value="PKD domain"/>
    <property type="match status" value="1"/>
</dbReference>
<comment type="caution">
    <text evidence="1">The sequence shown here is derived from an EMBL/GenBank/DDBJ whole genome shotgun (WGS) entry which is preliminary data.</text>
</comment>
<dbReference type="Pfam" id="PF13688">
    <property type="entry name" value="Reprolysin_5"/>
    <property type="match status" value="1"/>
</dbReference>
<organism evidence="1 2">
    <name type="scientific">Pelagicoccus mobilis</name>
    <dbReference type="NCBI Taxonomy" id="415221"/>
    <lineage>
        <taxon>Bacteria</taxon>
        <taxon>Pseudomonadati</taxon>
        <taxon>Verrucomicrobiota</taxon>
        <taxon>Opitutia</taxon>
        <taxon>Puniceicoccales</taxon>
        <taxon>Pelagicoccaceae</taxon>
        <taxon>Pelagicoccus</taxon>
    </lineage>
</organism>